<dbReference type="STRING" id="582672.SAMN05216360_1395"/>
<gene>
    <name evidence="1" type="ORF">SAMN05216360_1395</name>
</gene>
<reference evidence="2" key="1">
    <citation type="submission" date="2016-10" db="EMBL/GenBank/DDBJ databases">
        <authorList>
            <person name="Varghese N."/>
            <person name="Submissions S."/>
        </authorList>
    </citation>
    <scope>NUCLEOTIDE SEQUENCE [LARGE SCALE GENOMIC DNA]</scope>
    <source>
        <strain evidence="2">BL47</strain>
    </source>
</reference>
<dbReference type="Proteomes" id="UP000198704">
    <property type="component" value="Unassembled WGS sequence"/>
</dbReference>
<evidence type="ECO:0000313" key="2">
    <source>
        <dbReference type="Proteomes" id="UP000198704"/>
    </source>
</evidence>
<keyword evidence="2" id="KW-1185">Reference proteome</keyword>
<feature type="non-terminal residue" evidence="1">
    <location>
        <position position="108"/>
    </location>
</feature>
<evidence type="ECO:0000313" key="1">
    <source>
        <dbReference type="EMBL" id="SDO69659.1"/>
    </source>
</evidence>
<dbReference type="OrthoDB" id="9816424at2"/>
<accession>A0A1H0LN29</accession>
<dbReference type="EMBL" id="FNHS01000039">
    <property type="protein sequence ID" value="SDO69659.1"/>
    <property type="molecule type" value="Genomic_DNA"/>
</dbReference>
<sequence length="108" mass="11861">MTRLYGLYHRWAGASAVRASRNPLIRILARGGLPPADDLATADAQIAALTPHFDAAFYATWYGITADPVRDYLVTGWRQGRDPRPDFASADYLAAHPHLARAGINPFL</sequence>
<name>A0A1H0LN29_9HYPH</name>
<proteinExistence type="predicted"/>
<dbReference type="AlphaFoldDB" id="A0A1H0LN29"/>
<organism evidence="1 2">
    <name type="scientific">Methylobacterium phyllostachyos</name>
    <dbReference type="NCBI Taxonomy" id="582672"/>
    <lineage>
        <taxon>Bacteria</taxon>
        <taxon>Pseudomonadati</taxon>
        <taxon>Pseudomonadota</taxon>
        <taxon>Alphaproteobacteria</taxon>
        <taxon>Hyphomicrobiales</taxon>
        <taxon>Methylobacteriaceae</taxon>
        <taxon>Methylobacterium</taxon>
    </lineage>
</organism>
<protein>
    <submittedName>
        <fullName evidence="1">Uncharacterized protein</fullName>
    </submittedName>
</protein>